<evidence type="ECO:0000256" key="5">
    <source>
        <dbReference type="SAM" id="Phobius"/>
    </source>
</evidence>
<dbReference type="PROSITE" id="PS50850">
    <property type="entry name" value="MFS"/>
    <property type="match status" value="1"/>
</dbReference>
<dbReference type="InterPro" id="IPR020846">
    <property type="entry name" value="MFS_dom"/>
</dbReference>
<sequence>MVAPAVKQTWTVMGVLVNMLSQGMVLSFPSILLPAVQSPGSEIKADLHTASWLASCVGVSSMPGLLISSFLMDWLGRKTAQIIMIIPGTIGWILISFASNVTVLMIGRILCGFTAGPCFVLAAVIIGEYTSPRHRGMFLNLKTTVACLGNMMVHILGNFLAWKHVAHVALVPQIVAMLIIFTWPESLAWLASKKRFKASETSFYWLRGTSDKSKREIDELIRAQKERLDGLNSATESENILIFFKKISRRNFLKPLIVMVFAGLLQEACGRHIFSAFAIQIVNEVTGNNINSFYYTLGVDLIITVSALFSSALVKVMRRRTLLFSTGFAALFVLACVCMYLYLVTKGIMSNNKPWVPMLLFSVYFILSNLGCTPIPYALLGEIFPLVHRSVGVFLSSILMSLFFIIGMKVTPYLLVSVKVYGTFAIFGSVMGLALVTLCFILPETNDKTLQEIENNFNGGKIRQFRVNDDNEVEMKMIPDEC</sequence>
<keyword evidence="2 5" id="KW-0812">Transmembrane</keyword>
<evidence type="ECO:0000313" key="8">
    <source>
        <dbReference type="RefSeq" id="XP_052745234.1"/>
    </source>
</evidence>
<feature type="transmembrane region" description="Helical" evidence="5">
    <location>
        <begin position="52"/>
        <end position="75"/>
    </location>
</feature>
<name>A0ABM3M1C9_BICAN</name>
<protein>
    <submittedName>
        <fullName evidence="8">Facilitated trehalose transporter Tret1-like</fullName>
    </submittedName>
</protein>
<accession>A0ABM3M1C9</accession>
<evidence type="ECO:0000256" key="4">
    <source>
        <dbReference type="ARBA" id="ARBA00023136"/>
    </source>
</evidence>
<dbReference type="RefSeq" id="XP_052745234.1">
    <property type="nucleotide sequence ID" value="XM_052889274.1"/>
</dbReference>
<feature type="transmembrane region" description="Helical" evidence="5">
    <location>
        <begin position="105"/>
        <end position="127"/>
    </location>
</feature>
<reference evidence="8" key="1">
    <citation type="submission" date="2025-08" db="UniProtKB">
        <authorList>
            <consortium name="RefSeq"/>
        </authorList>
    </citation>
    <scope>IDENTIFICATION</scope>
</reference>
<evidence type="ECO:0000256" key="1">
    <source>
        <dbReference type="ARBA" id="ARBA00004141"/>
    </source>
</evidence>
<dbReference type="Pfam" id="PF00083">
    <property type="entry name" value="Sugar_tr"/>
    <property type="match status" value="1"/>
</dbReference>
<keyword evidence="3 5" id="KW-1133">Transmembrane helix</keyword>
<feature type="transmembrane region" description="Helical" evidence="5">
    <location>
        <begin position="12"/>
        <end position="32"/>
    </location>
</feature>
<gene>
    <name evidence="8" type="primary">LOC112047016</name>
</gene>
<feature type="transmembrane region" description="Helical" evidence="5">
    <location>
        <begin position="293"/>
        <end position="314"/>
    </location>
</feature>
<keyword evidence="7" id="KW-1185">Reference proteome</keyword>
<feature type="transmembrane region" description="Helical" evidence="5">
    <location>
        <begin position="355"/>
        <end position="379"/>
    </location>
</feature>
<evidence type="ECO:0000256" key="2">
    <source>
        <dbReference type="ARBA" id="ARBA00022692"/>
    </source>
</evidence>
<dbReference type="PANTHER" id="PTHR48021">
    <property type="match status" value="1"/>
</dbReference>
<evidence type="ECO:0000256" key="3">
    <source>
        <dbReference type="ARBA" id="ARBA00022989"/>
    </source>
</evidence>
<feature type="transmembrane region" description="Helical" evidence="5">
    <location>
        <begin position="168"/>
        <end position="190"/>
    </location>
</feature>
<evidence type="ECO:0000313" key="7">
    <source>
        <dbReference type="Proteomes" id="UP001652582"/>
    </source>
</evidence>
<feature type="domain" description="Major facilitator superfamily (MFS) profile" evidence="6">
    <location>
        <begin position="7"/>
        <end position="446"/>
    </location>
</feature>
<feature type="transmembrane region" description="Helical" evidence="5">
    <location>
        <begin position="82"/>
        <end position="99"/>
    </location>
</feature>
<feature type="transmembrane region" description="Helical" evidence="5">
    <location>
        <begin position="321"/>
        <end position="343"/>
    </location>
</feature>
<comment type="subcellular location">
    <subcellularLocation>
        <location evidence="1">Membrane</location>
        <topology evidence="1">Multi-pass membrane protein</topology>
    </subcellularLocation>
</comment>
<dbReference type="Gene3D" id="1.20.1250.20">
    <property type="entry name" value="MFS general substrate transporter like domains"/>
    <property type="match status" value="1"/>
</dbReference>
<organism evidence="7 8">
    <name type="scientific">Bicyclus anynana</name>
    <name type="common">Squinting bush brown butterfly</name>
    <dbReference type="NCBI Taxonomy" id="110368"/>
    <lineage>
        <taxon>Eukaryota</taxon>
        <taxon>Metazoa</taxon>
        <taxon>Ecdysozoa</taxon>
        <taxon>Arthropoda</taxon>
        <taxon>Hexapoda</taxon>
        <taxon>Insecta</taxon>
        <taxon>Pterygota</taxon>
        <taxon>Neoptera</taxon>
        <taxon>Endopterygota</taxon>
        <taxon>Lepidoptera</taxon>
        <taxon>Glossata</taxon>
        <taxon>Ditrysia</taxon>
        <taxon>Papilionoidea</taxon>
        <taxon>Nymphalidae</taxon>
        <taxon>Satyrinae</taxon>
        <taxon>Satyrini</taxon>
        <taxon>Mycalesina</taxon>
        <taxon>Bicyclus</taxon>
    </lineage>
</organism>
<feature type="transmembrane region" description="Helical" evidence="5">
    <location>
        <begin position="139"/>
        <end position="162"/>
    </location>
</feature>
<feature type="transmembrane region" description="Helical" evidence="5">
    <location>
        <begin position="420"/>
        <end position="442"/>
    </location>
</feature>
<keyword evidence="4 5" id="KW-0472">Membrane</keyword>
<dbReference type="InterPro" id="IPR005828">
    <property type="entry name" value="MFS_sugar_transport-like"/>
</dbReference>
<dbReference type="InterPro" id="IPR036259">
    <property type="entry name" value="MFS_trans_sf"/>
</dbReference>
<feature type="transmembrane region" description="Helical" evidence="5">
    <location>
        <begin position="256"/>
        <end position="281"/>
    </location>
</feature>
<dbReference type="PANTHER" id="PTHR48021:SF1">
    <property type="entry name" value="GH07001P-RELATED"/>
    <property type="match status" value="1"/>
</dbReference>
<proteinExistence type="predicted"/>
<evidence type="ECO:0000259" key="6">
    <source>
        <dbReference type="PROSITE" id="PS50850"/>
    </source>
</evidence>
<dbReference type="SUPFAM" id="SSF103473">
    <property type="entry name" value="MFS general substrate transporter"/>
    <property type="match status" value="1"/>
</dbReference>
<dbReference type="Proteomes" id="UP001652582">
    <property type="component" value="Chromosome 25"/>
</dbReference>
<dbReference type="GeneID" id="112047016"/>
<dbReference type="InterPro" id="IPR050549">
    <property type="entry name" value="MFS_Trehalose_Transporter"/>
</dbReference>
<feature type="transmembrane region" description="Helical" evidence="5">
    <location>
        <begin position="391"/>
        <end position="408"/>
    </location>
</feature>